<keyword evidence="4" id="KW-0472">Membrane</keyword>
<evidence type="ECO:0000256" key="2">
    <source>
        <dbReference type="ARBA" id="ARBA00006275"/>
    </source>
</evidence>
<dbReference type="InterPro" id="IPR012944">
    <property type="entry name" value="SusD_RagB_dom"/>
</dbReference>
<evidence type="ECO:0000313" key="9">
    <source>
        <dbReference type="Proteomes" id="UP000732105"/>
    </source>
</evidence>
<protein>
    <submittedName>
        <fullName evidence="8">RagB/SusD family nutrient uptake outer membrane protein</fullName>
    </submittedName>
</protein>
<proteinExistence type="inferred from homology"/>
<comment type="subcellular location">
    <subcellularLocation>
        <location evidence="1">Cell outer membrane</location>
    </subcellularLocation>
</comment>
<name>A0ABX1X0K2_9BACT</name>
<evidence type="ECO:0000313" key="8">
    <source>
        <dbReference type="EMBL" id="NOU61933.1"/>
    </source>
</evidence>
<evidence type="ECO:0000256" key="6">
    <source>
        <dbReference type="SAM" id="SignalP"/>
    </source>
</evidence>
<evidence type="ECO:0000259" key="7">
    <source>
        <dbReference type="Pfam" id="PF07980"/>
    </source>
</evidence>
<feature type="domain" description="RagB/SusD" evidence="7">
    <location>
        <begin position="303"/>
        <end position="480"/>
    </location>
</feature>
<reference evidence="8 9" key="1">
    <citation type="submission" date="2018-12" db="EMBL/GenBank/DDBJ databases">
        <title>Marinifilum JC070 sp. nov., a marine bacterium isolated from Yongle Blue Hole in the South China Sea.</title>
        <authorList>
            <person name="Fu T."/>
        </authorList>
    </citation>
    <scope>NUCLEOTIDE SEQUENCE [LARGE SCALE GENOMIC DNA]</scope>
    <source>
        <strain evidence="8 9">JC070</strain>
    </source>
</reference>
<gene>
    <name evidence="8" type="ORF">ELS83_19215</name>
</gene>
<dbReference type="Proteomes" id="UP000732105">
    <property type="component" value="Unassembled WGS sequence"/>
</dbReference>
<feature type="chain" id="PRO_5046639646" evidence="6">
    <location>
        <begin position="22"/>
        <end position="513"/>
    </location>
</feature>
<sequence>MKMIYKTMIVTLLFAIGVVFTACHDDLDELPENRTFVEEIDYTSESNMYDVLVGVYAELASRGWEDIPTVAVRGDDVNHGGEGDQQGFADIDDFKYDNGFWMINSVWKNFYGDIFKFNAAIEEFEKYREAGISSSLVDQYIAEAKVLRSFCLLQISRSFGTIMTPETSQPSELYGLELKTKAEVMQYIVDQMAEVKASLVRTHPADRTDIPGGVNLYTALSVEAIAQLELKNYQGVADATSEIISSNTYQLADDFYQLFKTPGKLSSENILELQYSDFGEGTGDRIGHLFAFYGSQNWTPAVEGASSGWGFYEPSIKFIKFMLDRGETVRLETSVLFTDRGIAEIQKDGEYPNLPSFVSNTTRDGDVINDYARAMFASGKHYLPSVQLIPGRTSYGSNKNYTAIRYAEILLMHAEALVSGATGTGMSADQAVNAIRARAGLGNLSGVSLDQVMDEKFAELAMEWGIRFYDMVRLGKYDELSYEGRSFTEDKVFMPYPLEQSDALPILKDAIQE</sequence>
<evidence type="ECO:0000256" key="5">
    <source>
        <dbReference type="ARBA" id="ARBA00023237"/>
    </source>
</evidence>
<dbReference type="SUPFAM" id="SSF48452">
    <property type="entry name" value="TPR-like"/>
    <property type="match status" value="1"/>
</dbReference>
<keyword evidence="3 6" id="KW-0732">Signal</keyword>
<dbReference type="PROSITE" id="PS51257">
    <property type="entry name" value="PROKAR_LIPOPROTEIN"/>
    <property type="match status" value="1"/>
</dbReference>
<evidence type="ECO:0000256" key="4">
    <source>
        <dbReference type="ARBA" id="ARBA00023136"/>
    </source>
</evidence>
<feature type="signal peptide" evidence="6">
    <location>
        <begin position="1"/>
        <end position="21"/>
    </location>
</feature>
<dbReference type="Gene3D" id="1.25.40.390">
    <property type="match status" value="1"/>
</dbReference>
<organism evidence="8 9">
    <name type="scientific">Marinifilum caeruleilacunae</name>
    <dbReference type="NCBI Taxonomy" id="2499076"/>
    <lineage>
        <taxon>Bacteria</taxon>
        <taxon>Pseudomonadati</taxon>
        <taxon>Bacteroidota</taxon>
        <taxon>Bacteroidia</taxon>
        <taxon>Marinilabiliales</taxon>
        <taxon>Marinifilaceae</taxon>
    </lineage>
</organism>
<evidence type="ECO:0000256" key="1">
    <source>
        <dbReference type="ARBA" id="ARBA00004442"/>
    </source>
</evidence>
<dbReference type="EMBL" id="RZNH01000046">
    <property type="protein sequence ID" value="NOU61933.1"/>
    <property type="molecule type" value="Genomic_DNA"/>
</dbReference>
<dbReference type="InterPro" id="IPR011990">
    <property type="entry name" value="TPR-like_helical_dom_sf"/>
</dbReference>
<comment type="caution">
    <text evidence="8">The sequence shown here is derived from an EMBL/GenBank/DDBJ whole genome shotgun (WGS) entry which is preliminary data.</text>
</comment>
<dbReference type="Pfam" id="PF07980">
    <property type="entry name" value="SusD_RagB"/>
    <property type="match status" value="1"/>
</dbReference>
<comment type="similarity">
    <text evidence="2">Belongs to the SusD family.</text>
</comment>
<accession>A0ABX1X0K2</accession>
<keyword evidence="9" id="KW-1185">Reference proteome</keyword>
<evidence type="ECO:0000256" key="3">
    <source>
        <dbReference type="ARBA" id="ARBA00022729"/>
    </source>
</evidence>
<keyword evidence="5" id="KW-0998">Cell outer membrane</keyword>